<dbReference type="KEGG" id="htu:Htur_1010"/>
<dbReference type="GeneID" id="41351368"/>
<gene>
    <name evidence="2" type="ordered locus">Htur_1010</name>
</gene>
<proteinExistence type="predicted"/>
<dbReference type="AlphaFoldDB" id="D2RYK3"/>
<evidence type="ECO:0000313" key="3">
    <source>
        <dbReference type="Proteomes" id="UP000001903"/>
    </source>
</evidence>
<sequence>MRLHVRPLKRKDAGSGLAAIDRDALEEVSPESTAEFEGGPSASEFGGVLEGGESETEAE</sequence>
<keyword evidence="3" id="KW-1185">Reference proteome</keyword>
<dbReference type="Proteomes" id="UP000001903">
    <property type="component" value="Chromosome"/>
</dbReference>
<evidence type="ECO:0000313" key="2">
    <source>
        <dbReference type="EMBL" id="ADB59904.1"/>
    </source>
</evidence>
<accession>D2RYK3</accession>
<name>D2RYK3_HALTV</name>
<protein>
    <submittedName>
        <fullName evidence="2">Uncharacterized protein</fullName>
    </submittedName>
</protein>
<feature type="region of interest" description="Disordered" evidence="1">
    <location>
        <begin position="1"/>
        <end position="59"/>
    </location>
</feature>
<reference evidence="2 3" key="1">
    <citation type="journal article" date="2010" name="Stand. Genomic Sci.">
        <title>Complete genome sequence of Haloterrigena turkmenica type strain (4k).</title>
        <authorList>
            <person name="Saunders E."/>
            <person name="Tindall B.J."/>
            <person name="Fahnrich R."/>
            <person name="Lapidus A."/>
            <person name="Copeland A."/>
            <person name="Del Rio T.G."/>
            <person name="Lucas S."/>
            <person name="Chen F."/>
            <person name="Tice H."/>
            <person name="Cheng J.F."/>
            <person name="Han C."/>
            <person name="Detter J.C."/>
            <person name="Bruce D."/>
            <person name="Goodwin L."/>
            <person name="Chain P."/>
            <person name="Pitluck S."/>
            <person name="Pati A."/>
            <person name="Ivanova N."/>
            <person name="Mavromatis K."/>
            <person name="Chen A."/>
            <person name="Palaniappan K."/>
            <person name="Land M."/>
            <person name="Hauser L."/>
            <person name="Chang Y.J."/>
            <person name="Jeffries C.D."/>
            <person name="Brettin T."/>
            <person name="Rohde M."/>
            <person name="Goker M."/>
            <person name="Bristow J."/>
            <person name="Eisen J.A."/>
            <person name="Markowitz V."/>
            <person name="Hugenholtz P."/>
            <person name="Klenk H.P."/>
            <person name="Kyrpides N.C."/>
        </authorList>
    </citation>
    <scope>NUCLEOTIDE SEQUENCE [LARGE SCALE GENOMIC DNA]</scope>
    <source>
        <strain evidence="3">ATCC 51198 / DSM 5511 / JCM 9101 / NCIMB 13204 / VKM B-1734 / 4k</strain>
    </source>
</reference>
<dbReference type="RefSeq" id="WP_012942215.1">
    <property type="nucleotide sequence ID" value="NC_013743.1"/>
</dbReference>
<organism evidence="2 3">
    <name type="scientific">Haloterrigena turkmenica (strain ATCC 51198 / DSM 5511 / JCM 9101 / NCIMB 13204 / VKM B-1734 / 4k)</name>
    <name type="common">Halococcus turkmenicus</name>
    <dbReference type="NCBI Taxonomy" id="543526"/>
    <lineage>
        <taxon>Archaea</taxon>
        <taxon>Methanobacteriati</taxon>
        <taxon>Methanobacteriota</taxon>
        <taxon>Stenosarchaea group</taxon>
        <taxon>Halobacteria</taxon>
        <taxon>Halobacteriales</taxon>
        <taxon>Natrialbaceae</taxon>
        <taxon>Haloterrigena</taxon>
    </lineage>
</organism>
<dbReference type="EMBL" id="CP001860">
    <property type="protein sequence ID" value="ADB59904.1"/>
    <property type="molecule type" value="Genomic_DNA"/>
</dbReference>
<evidence type="ECO:0000256" key="1">
    <source>
        <dbReference type="SAM" id="MobiDB-lite"/>
    </source>
</evidence>
<dbReference type="HOGENOM" id="CLU_2949221_0_0_2"/>